<dbReference type="Proteomes" id="UP000824037">
    <property type="component" value="Unassembled WGS sequence"/>
</dbReference>
<feature type="region of interest" description="Disordered" evidence="1">
    <location>
        <begin position="64"/>
        <end position="101"/>
    </location>
</feature>
<dbReference type="AlphaFoldDB" id="A0A9D2EBS9"/>
<dbReference type="EMBL" id="DXBY01000025">
    <property type="protein sequence ID" value="HIZ34382.1"/>
    <property type="molecule type" value="Genomic_DNA"/>
</dbReference>
<evidence type="ECO:0000256" key="1">
    <source>
        <dbReference type="SAM" id="MobiDB-lite"/>
    </source>
</evidence>
<protein>
    <submittedName>
        <fullName evidence="2">Uncharacterized protein</fullName>
    </submittedName>
</protein>
<evidence type="ECO:0000313" key="2">
    <source>
        <dbReference type="EMBL" id="HIZ34382.1"/>
    </source>
</evidence>
<proteinExistence type="predicted"/>
<comment type="caution">
    <text evidence="2">The sequence shown here is derived from an EMBL/GenBank/DDBJ whole genome shotgun (WGS) entry which is preliminary data.</text>
</comment>
<feature type="compositionally biased region" description="Basic residues" evidence="1">
    <location>
        <begin position="69"/>
        <end position="83"/>
    </location>
</feature>
<organism evidence="2 3">
    <name type="scientific">Candidatus Ruania gallistercoris</name>
    <dbReference type="NCBI Taxonomy" id="2838746"/>
    <lineage>
        <taxon>Bacteria</taxon>
        <taxon>Bacillati</taxon>
        <taxon>Actinomycetota</taxon>
        <taxon>Actinomycetes</taxon>
        <taxon>Micrococcales</taxon>
        <taxon>Ruaniaceae</taxon>
        <taxon>Ruania</taxon>
    </lineage>
</organism>
<name>A0A9D2EBS9_9MICO</name>
<reference evidence="2" key="2">
    <citation type="submission" date="2021-04" db="EMBL/GenBank/DDBJ databases">
        <authorList>
            <person name="Gilroy R."/>
        </authorList>
    </citation>
    <scope>NUCLEOTIDE SEQUENCE</scope>
    <source>
        <strain evidence="2">ChiGjej4B4-7305</strain>
    </source>
</reference>
<feature type="compositionally biased region" description="Low complexity" evidence="1">
    <location>
        <begin position="84"/>
        <end position="93"/>
    </location>
</feature>
<evidence type="ECO:0000313" key="3">
    <source>
        <dbReference type="Proteomes" id="UP000824037"/>
    </source>
</evidence>
<sequence>MSTDNTESVVESRLREILDKRMSAVRELVNAEGAVDDAQAALTAAQDEHKKAWNRALARGWTEQELRKVNLRKPAPKRTRRTTPARPNNNAPRSEPPQPGS</sequence>
<accession>A0A9D2EBS9</accession>
<reference evidence="2" key="1">
    <citation type="journal article" date="2021" name="PeerJ">
        <title>Extensive microbial diversity within the chicken gut microbiome revealed by metagenomics and culture.</title>
        <authorList>
            <person name="Gilroy R."/>
            <person name="Ravi A."/>
            <person name="Getino M."/>
            <person name="Pursley I."/>
            <person name="Horton D.L."/>
            <person name="Alikhan N.F."/>
            <person name="Baker D."/>
            <person name="Gharbi K."/>
            <person name="Hall N."/>
            <person name="Watson M."/>
            <person name="Adriaenssens E.M."/>
            <person name="Foster-Nyarko E."/>
            <person name="Jarju S."/>
            <person name="Secka A."/>
            <person name="Antonio M."/>
            <person name="Oren A."/>
            <person name="Chaudhuri R.R."/>
            <person name="La Ragione R."/>
            <person name="Hildebrand F."/>
            <person name="Pallen M.J."/>
        </authorList>
    </citation>
    <scope>NUCLEOTIDE SEQUENCE</scope>
    <source>
        <strain evidence="2">ChiGjej4B4-7305</strain>
    </source>
</reference>
<gene>
    <name evidence="2" type="ORF">H9815_01285</name>
</gene>